<reference evidence="1 2" key="1">
    <citation type="journal article" date="2023" name="Sci. Data">
        <title>Genome assembly of the Korean intertidal mud-creeper Batillaria attramentaria.</title>
        <authorList>
            <person name="Patra A.K."/>
            <person name="Ho P.T."/>
            <person name="Jun S."/>
            <person name="Lee S.J."/>
            <person name="Kim Y."/>
            <person name="Won Y.J."/>
        </authorList>
    </citation>
    <scope>NUCLEOTIDE SEQUENCE [LARGE SCALE GENOMIC DNA]</scope>
    <source>
        <strain evidence="1">Wonlab-2016</strain>
    </source>
</reference>
<dbReference type="Proteomes" id="UP001519460">
    <property type="component" value="Unassembled WGS sequence"/>
</dbReference>
<gene>
    <name evidence="1" type="ORF">BaRGS_00021734</name>
</gene>
<organism evidence="1 2">
    <name type="scientific">Batillaria attramentaria</name>
    <dbReference type="NCBI Taxonomy" id="370345"/>
    <lineage>
        <taxon>Eukaryota</taxon>
        <taxon>Metazoa</taxon>
        <taxon>Spiralia</taxon>
        <taxon>Lophotrochozoa</taxon>
        <taxon>Mollusca</taxon>
        <taxon>Gastropoda</taxon>
        <taxon>Caenogastropoda</taxon>
        <taxon>Sorbeoconcha</taxon>
        <taxon>Cerithioidea</taxon>
        <taxon>Batillariidae</taxon>
        <taxon>Batillaria</taxon>
    </lineage>
</organism>
<dbReference type="AlphaFoldDB" id="A0ABD0KIR3"/>
<accession>A0ABD0KIR3</accession>
<comment type="caution">
    <text evidence="1">The sequence shown here is derived from an EMBL/GenBank/DDBJ whole genome shotgun (WGS) entry which is preliminary data.</text>
</comment>
<keyword evidence="2" id="KW-1185">Reference proteome</keyword>
<protein>
    <submittedName>
        <fullName evidence="1">Uncharacterized protein</fullName>
    </submittedName>
</protein>
<name>A0ABD0KIR3_9CAEN</name>
<sequence length="80" mass="8922">MSTVSSSTSPHSVKMAMPENGKMLTSTAFIVIPRNSHHIRKTCLENEKRLRRRQNGAELLSKRSIAASVSLRSMSVQQLL</sequence>
<evidence type="ECO:0000313" key="1">
    <source>
        <dbReference type="EMBL" id="KAK7487064.1"/>
    </source>
</evidence>
<evidence type="ECO:0000313" key="2">
    <source>
        <dbReference type="Proteomes" id="UP001519460"/>
    </source>
</evidence>
<dbReference type="EMBL" id="JACVVK020000170">
    <property type="protein sequence ID" value="KAK7487064.1"/>
    <property type="molecule type" value="Genomic_DNA"/>
</dbReference>
<proteinExistence type="predicted"/>